<feature type="transmembrane region" description="Helical" evidence="1">
    <location>
        <begin position="21"/>
        <end position="47"/>
    </location>
</feature>
<dbReference type="RefSeq" id="WP_190352226.1">
    <property type="nucleotide sequence ID" value="NZ_JACJPY010000068.1"/>
</dbReference>
<keyword evidence="1" id="KW-0812">Transmembrane</keyword>
<keyword evidence="1" id="KW-1133">Transmembrane helix</keyword>
<evidence type="ECO:0000313" key="3">
    <source>
        <dbReference type="Proteomes" id="UP000631421"/>
    </source>
</evidence>
<organism evidence="2 3">
    <name type="scientific">Pseudanabaena cinerea FACHB-1277</name>
    <dbReference type="NCBI Taxonomy" id="2949581"/>
    <lineage>
        <taxon>Bacteria</taxon>
        <taxon>Bacillati</taxon>
        <taxon>Cyanobacteriota</taxon>
        <taxon>Cyanophyceae</taxon>
        <taxon>Pseudanabaenales</taxon>
        <taxon>Pseudanabaenaceae</taxon>
        <taxon>Pseudanabaena</taxon>
        <taxon>Pseudanabaena cinerea</taxon>
    </lineage>
</organism>
<sequence>MLKIISQTNSQILISAPKKSFALNLIGFIFTFMFGSIFSFIPIYMAFMTSSEIGVLRINCDRIEPQQVDCQISKSKFFDLVQQEPLNYKFVNSFKYNVVEGKDNEGDTIIWYNFSLLTKSGEKSPFKSTSLSTATSVTSSLNSFLLSQQESVRYILDERFEPNRYFVFFFLLPFIAVGLAFVWGAFSIFVDYEEILLDKSKQQLKHSKRTLLGTKVSHFLFNEIAKSDILYTIDSYKNVFFTPRITVNSKLQFKLDTIRDRQVAIKIANDLNRFMGLPEEEDPVVKQ</sequence>
<comment type="caution">
    <text evidence="2">The sequence shown here is derived from an EMBL/GenBank/DDBJ whole genome shotgun (WGS) entry which is preliminary data.</text>
</comment>
<dbReference type="Proteomes" id="UP000631421">
    <property type="component" value="Unassembled WGS sequence"/>
</dbReference>
<accession>A0A926UVU2</accession>
<protein>
    <submittedName>
        <fullName evidence="2">Uncharacterized protein</fullName>
    </submittedName>
</protein>
<keyword evidence="3" id="KW-1185">Reference proteome</keyword>
<keyword evidence="1" id="KW-0472">Membrane</keyword>
<proteinExistence type="predicted"/>
<name>A0A926UVU2_9CYAN</name>
<feature type="transmembrane region" description="Helical" evidence="1">
    <location>
        <begin position="165"/>
        <end position="190"/>
    </location>
</feature>
<dbReference type="AlphaFoldDB" id="A0A926UVU2"/>
<evidence type="ECO:0000313" key="2">
    <source>
        <dbReference type="EMBL" id="MBD2151808.1"/>
    </source>
</evidence>
<reference evidence="2" key="1">
    <citation type="journal article" date="2015" name="ISME J.">
        <title>Draft Genome Sequence of Streptomyces incarnatus NRRL8089, which Produces the Nucleoside Antibiotic Sinefungin.</title>
        <authorList>
            <person name="Oshima K."/>
            <person name="Hattori M."/>
            <person name="Shimizu H."/>
            <person name="Fukuda K."/>
            <person name="Nemoto M."/>
            <person name="Inagaki K."/>
            <person name="Tamura T."/>
        </authorList>
    </citation>
    <scope>NUCLEOTIDE SEQUENCE</scope>
    <source>
        <strain evidence="2">FACHB-1277</strain>
    </source>
</reference>
<evidence type="ECO:0000256" key="1">
    <source>
        <dbReference type="SAM" id="Phobius"/>
    </source>
</evidence>
<dbReference type="EMBL" id="JACJPY010000068">
    <property type="protein sequence ID" value="MBD2151808.1"/>
    <property type="molecule type" value="Genomic_DNA"/>
</dbReference>
<gene>
    <name evidence="2" type="ORF">H6F44_17005</name>
</gene>
<reference evidence="2" key="2">
    <citation type="submission" date="2020-08" db="EMBL/GenBank/DDBJ databases">
        <authorList>
            <person name="Chen M."/>
            <person name="Teng W."/>
            <person name="Zhao L."/>
            <person name="Hu C."/>
            <person name="Zhou Y."/>
            <person name="Han B."/>
            <person name="Song L."/>
            <person name="Shu W."/>
        </authorList>
    </citation>
    <scope>NUCLEOTIDE SEQUENCE</scope>
    <source>
        <strain evidence="2">FACHB-1277</strain>
    </source>
</reference>